<dbReference type="Proteomes" id="UP000053447">
    <property type="component" value="Unassembled WGS sequence"/>
</dbReference>
<evidence type="ECO:0000313" key="3">
    <source>
        <dbReference type="Proteomes" id="UP000053447"/>
    </source>
</evidence>
<gene>
    <name evidence="2" type="ORF">T551_01798</name>
</gene>
<evidence type="ECO:0008006" key="4">
    <source>
        <dbReference type="Google" id="ProtNLM"/>
    </source>
</evidence>
<organism evidence="2 3">
    <name type="scientific">Pneumocystis jirovecii (strain RU7)</name>
    <name type="common">Human pneumocystis pneumonia agent</name>
    <dbReference type="NCBI Taxonomy" id="1408657"/>
    <lineage>
        <taxon>Eukaryota</taxon>
        <taxon>Fungi</taxon>
        <taxon>Dikarya</taxon>
        <taxon>Ascomycota</taxon>
        <taxon>Taphrinomycotina</taxon>
        <taxon>Pneumocystomycetes</taxon>
        <taxon>Pneumocystaceae</taxon>
        <taxon>Pneumocystis</taxon>
    </lineage>
</organism>
<dbReference type="eggNOG" id="KOG2407">
    <property type="taxonomic scope" value="Eukaryota"/>
</dbReference>
<dbReference type="OrthoDB" id="331263at2759"/>
<dbReference type="PANTHER" id="PTHR12959:SF11">
    <property type="entry name" value="GPI TRANSAMIDASE COMPONENT PIG-T"/>
    <property type="match status" value="1"/>
</dbReference>
<dbReference type="VEuPathDB" id="FungiDB:T551_01798"/>
<comment type="caution">
    <text evidence="2">The sequence shown here is derived from an EMBL/GenBank/DDBJ whole genome shotgun (WGS) entry which is preliminary data.</text>
</comment>
<evidence type="ECO:0000256" key="1">
    <source>
        <dbReference type="SAM" id="Phobius"/>
    </source>
</evidence>
<keyword evidence="1" id="KW-0812">Transmembrane</keyword>
<proteinExistence type="predicted"/>
<accession>A0A0W4ZQ70</accession>
<dbReference type="AlphaFoldDB" id="A0A0W4ZQ70"/>
<reference evidence="3" key="1">
    <citation type="journal article" date="2016" name="Nat. Commun.">
        <title>Genome analysis of three Pneumocystis species reveals adaptation mechanisms to life exclusively in mammalian hosts.</title>
        <authorList>
            <person name="Ma L."/>
            <person name="Chen Z."/>
            <person name="Huang D.W."/>
            <person name="Kutty G."/>
            <person name="Ishihara M."/>
            <person name="Wang H."/>
            <person name="Abouelleil A."/>
            <person name="Bishop L."/>
            <person name="Davey E."/>
            <person name="Deng R."/>
            <person name="Deng X."/>
            <person name="Fan L."/>
            <person name="Fantoni G."/>
            <person name="Fitzgerald M."/>
            <person name="Gogineni E."/>
            <person name="Goldberg J.M."/>
            <person name="Handley G."/>
            <person name="Hu X."/>
            <person name="Huber C."/>
            <person name="Jiao X."/>
            <person name="Jones K."/>
            <person name="Levin J.Z."/>
            <person name="Liu Y."/>
            <person name="Macdonald P."/>
            <person name="Melnikov A."/>
            <person name="Raley C."/>
            <person name="Sassi M."/>
            <person name="Sherman B.T."/>
            <person name="Song X."/>
            <person name="Sykes S."/>
            <person name="Tran B."/>
            <person name="Walsh L."/>
            <person name="Xia Y."/>
            <person name="Yang J."/>
            <person name="Young S."/>
            <person name="Zeng Q."/>
            <person name="Zheng X."/>
            <person name="Stephens R."/>
            <person name="Nusbaum C."/>
            <person name="Birren B.W."/>
            <person name="Azadi P."/>
            <person name="Lempicki R.A."/>
            <person name="Cuomo C.A."/>
            <person name="Kovacs J.A."/>
        </authorList>
    </citation>
    <scope>NUCLEOTIDE SEQUENCE [LARGE SCALE GENOMIC DNA]</scope>
    <source>
        <strain evidence="3">RU7</strain>
    </source>
</reference>
<dbReference type="GO" id="GO:0042765">
    <property type="term" value="C:GPI-anchor transamidase complex"/>
    <property type="evidence" value="ECO:0007669"/>
    <property type="project" value="InterPro"/>
</dbReference>
<feature type="transmembrane region" description="Helical" evidence="1">
    <location>
        <begin position="549"/>
        <end position="571"/>
    </location>
</feature>
<dbReference type="InterPro" id="IPR007245">
    <property type="entry name" value="PIG-T"/>
</dbReference>
<keyword evidence="1" id="KW-0472">Membrane</keyword>
<name>A0A0W4ZQ70_PNEJ7</name>
<keyword evidence="3" id="KW-1185">Reference proteome</keyword>
<dbReference type="PANTHER" id="PTHR12959">
    <property type="entry name" value="GPI TRANSAMIDASE COMPONENT PIG-T-RELATED"/>
    <property type="match status" value="1"/>
</dbReference>
<evidence type="ECO:0000313" key="2">
    <source>
        <dbReference type="EMBL" id="KTW30515.1"/>
    </source>
</evidence>
<keyword evidence="1" id="KW-1133">Transmembrane helix</keyword>
<dbReference type="STRING" id="1408657.A0A0W4ZQ70"/>
<protein>
    <recommendedName>
        <fullName evidence="4">GPI transamidase component PIG-T</fullName>
    </recommendedName>
</protein>
<sequence length="603" mass="69559">MLRISYDQRTINVQEKDCSNHVLSAKIRALKEPNPFYQEHLFLKPFSFNHLLASFRFNTSSSCEKISLFDGAESAVSDASLLDFKLPRSLRYIMEESHTYEFQLRMTRGKWNYYNWGMSPDDGDVTGGNGIELWAYIEGDTMKEVEERWLILTNALSGLFCASINLMDTTKTIIPILSFVKNKNYIKMNWPNTEGYFLYGTLPQETVCTENLTPFLKLLPCKGRAGISTLLDSYRLFDAQWYSMFLDVTHVCNENSNKISRLIQGIDMVLDIDRASRRDDSPIPTPIPLEDLICDKKRPYIKDDACFPLDDLSDIEWSISKVFGRPILGSCYLDFLPVESITVSHSDERMISPKPDTVLVEKNAILSKYIITSSDFDIKMKSHVSNTFIQAADVPLFIERTVTRKNQISVIISNPQSTDFQVVYLETLPWFMKPFIHTLSAYLLFPNAKRSLDFEKIYFRPSIDRKRGSYFEAHIRIPRNSSVEIVWEFEKMLLRYAEYPPDPNRGFNIAPSIFTVFPAESTDYIEHIAVIRTTSLLLTFPTPDFSMPYNVIVLTSTVIAMLFGGVFNLLIRKFVSLEEAEKTGHKLLRLRVLTFKIKNIFRK</sequence>
<dbReference type="RefSeq" id="XP_018229806.1">
    <property type="nucleotide sequence ID" value="XM_018374061.1"/>
</dbReference>
<dbReference type="GO" id="GO:0016255">
    <property type="term" value="P:attachment of GPI anchor to protein"/>
    <property type="evidence" value="ECO:0007669"/>
    <property type="project" value="InterPro"/>
</dbReference>
<dbReference type="GeneID" id="28940316"/>
<dbReference type="EMBL" id="LFWA01000007">
    <property type="protein sequence ID" value="KTW30515.1"/>
    <property type="molecule type" value="Genomic_DNA"/>
</dbReference>
<dbReference type="Pfam" id="PF04113">
    <property type="entry name" value="Gpi16"/>
    <property type="match status" value="1"/>
</dbReference>